<comment type="caution">
    <text evidence="3">The sequence shown here is derived from an EMBL/GenBank/DDBJ whole genome shotgun (WGS) entry which is preliminary data.</text>
</comment>
<keyword evidence="1 3" id="KW-0812">Transmembrane</keyword>
<proteinExistence type="predicted"/>
<dbReference type="PANTHER" id="PTHR40465">
    <property type="entry name" value="CHROMOSOME 1, WHOLE GENOME SHOTGUN SEQUENCE"/>
    <property type="match status" value="1"/>
</dbReference>
<organism evidence="3 4">
    <name type="scientific">Lentinula edodes</name>
    <name type="common">Shiitake mushroom</name>
    <name type="synonym">Lentinus edodes</name>
    <dbReference type="NCBI Taxonomy" id="5353"/>
    <lineage>
        <taxon>Eukaryota</taxon>
        <taxon>Fungi</taxon>
        <taxon>Dikarya</taxon>
        <taxon>Basidiomycota</taxon>
        <taxon>Agaricomycotina</taxon>
        <taxon>Agaricomycetes</taxon>
        <taxon>Agaricomycetidae</taxon>
        <taxon>Agaricales</taxon>
        <taxon>Marasmiineae</taxon>
        <taxon>Omphalotaceae</taxon>
        <taxon>Lentinula</taxon>
    </lineage>
</organism>
<reference evidence="3 4" key="2">
    <citation type="submission" date="2017-02" db="EMBL/GenBank/DDBJ databases">
        <title>A genome survey and senescence transcriptome analysis in Lentinula edodes.</title>
        <authorList>
            <person name="Sakamoto Y."/>
            <person name="Nakade K."/>
            <person name="Sato S."/>
            <person name="Yoshida Y."/>
            <person name="Miyazaki K."/>
            <person name="Natsume S."/>
            <person name="Konno N."/>
        </authorList>
    </citation>
    <scope>NUCLEOTIDE SEQUENCE [LARGE SCALE GENOMIC DNA]</scope>
    <source>
        <strain evidence="3 4">NBRC 111202</strain>
    </source>
</reference>
<protein>
    <submittedName>
        <fullName evidence="3">Transmembrane protein</fullName>
    </submittedName>
</protein>
<keyword evidence="1" id="KW-0472">Membrane</keyword>
<dbReference type="EMBL" id="BDGU01001253">
    <property type="protein sequence ID" value="GAW09762.1"/>
    <property type="molecule type" value="Genomic_DNA"/>
</dbReference>
<evidence type="ECO:0000256" key="1">
    <source>
        <dbReference type="SAM" id="Phobius"/>
    </source>
</evidence>
<sequence length="355" mass="38989">MRRNRDVQNAPNVTVVVQTQPGRNMSENLMSLTGPLLVGIILEWGLLGILGLQVYTFYTNSAKEKLGIRILVTHSIIAFTWAWRFLVSGWGNPEIFVIVPWQASAHTVLSGTMTMLEQLFFCWRLWAFNSKKILIRCVVTLVVLISLMQVSASIYGGVKAAQSATTADIEGLNKIARVWLSGGFTGDIIVATSMIIVLRFATSDAYSKRTQIVLQKLIVRAIETGSVTAIAALVVLVLFELFETNYIYIAAAFLLCNLYSNVVLASINGRKSIASILTQGSTTLGYTSGRNDFAPSHELAFHRQMQSNLDHDEGLEISSIKTTSDSGQLDSPITTKTAWSRVDVNRAHVNAAQTV</sequence>
<dbReference type="InterPro" id="IPR045339">
    <property type="entry name" value="DUF6534"/>
</dbReference>
<dbReference type="STRING" id="5353.A0A1Q3ERF9"/>
<feature type="transmembrane region" description="Helical" evidence="1">
    <location>
        <begin position="245"/>
        <end position="267"/>
    </location>
</feature>
<feature type="transmembrane region" description="Helical" evidence="1">
    <location>
        <begin position="36"/>
        <end position="58"/>
    </location>
</feature>
<dbReference type="AlphaFoldDB" id="A0A1Q3ERF9"/>
<evidence type="ECO:0000313" key="4">
    <source>
        <dbReference type="Proteomes" id="UP000188533"/>
    </source>
</evidence>
<evidence type="ECO:0000313" key="3">
    <source>
        <dbReference type="EMBL" id="GAW09762.1"/>
    </source>
</evidence>
<dbReference type="PANTHER" id="PTHR40465:SF1">
    <property type="entry name" value="DUF6534 DOMAIN-CONTAINING PROTEIN"/>
    <property type="match status" value="1"/>
</dbReference>
<feature type="transmembrane region" description="Helical" evidence="1">
    <location>
        <begin position="70"/>
        <end position="87"/>
    </location>
</feature>
<keyword evidence="4" id="KW-1185">Reference proteome</keyword>
<feature type="domain" description="DUF6534" evidence="2">
    <location>
        <begin position="185"/>
        <end position="272"/>
    </location>
</feature>
<evidence type="ECO:0000259" key="2">
    <source>
        <dbReference type="Pfam" id="PF20152"/>
    </source>
</evidence>
<dbReference type="Proteomes" id="UP000188533">
    <property type="component" value="Unassembled WGS sequence"/>
</dbReference>
<feature type="transmembrane region" description="Helical" evidence="1">
    <location>
        <begin position="178"/>
        <end position="198"/>
    </location>
</feature>
<feature type="transmembrane region" description="Helical" evidence="1">
    <location>
        <begin position="133"/>
        <end position="158"/>
    </location>
</feature>
<accession>A0A1Q3ERF9</accession>
<name>A0A1Q3ERF9_LENED</name>
<keyword evidence="1" id="KW-1133">Transmembrane helix</keyword>
<dbReference type="Pfam" id="PF20152">
    <property type="entry name" value="DUF6534"/>
    <property type="match status" value="1"/>
</dbReference>
<gene>
    <name evidence="3" type="ORF">LENED_011947</name>
</gene>
<feature type="transmembrane region" description="Helical" evidence="1">
    <location>
        <begin position="218"/>
        <end position="239"/>
    </location>
</feature>
<reference evidence="3 4" key="1">
    <citation type="submission" date="2016-08" db="EMBL/GenBank/DDBJ databases">
        <authorList>
            <consortium name="Lentinula edodes genome sequencing consortium"/>
            <person name="Sakamoto Y."/>
            <person name="Nakade K."/>
            <person name="Sato S."/>
            <person name="Yoshida Y."/>
            <person name="Miyazaki K."/>
            <person name="Natsume S."/>
            <person name="Konno N."/>
        </authorList>
    </citation>
    <scope>NUCLEOTIDE SEQUENCE [LARGE SCALE GENOMIC DNA]</scope>
    <source>
        <strain evidence="3 4">NBRC 111202</strain>
    </source>
</reference>